<reference evidence="2 3" key="1">
    <citation type="submission" date="2016-10" db="EMBL/GenBank/DDBJ databases">
        <authorList>
            <person name="de Groot N.N."/>
        </authorList>
    </citation>
    <scope>NUCLEOTIDE SEQUENCE [LARGE SCALE GENOMIC DNA]</scope>
    <source>
        <strain evidence="2 3">CGMCC 1.12333</strain>
    </source>
</reference>
<dbReference type="Pfam" id="PF01507">
    <property type="entry name" value="PAPS_reduct"/>
    <property type="match status" value="1"/>
</dbReference>
<dbReference type="PANTHER" id="PTHR43196:SF2">
    <property type="entry name" value="PHOSPHOADENOSINE PHOSPHOSULFATE REDUCTASE"/>
    <property type="match status" value="1"/>
</dbReference>
<dbReference type="AlphaFoldDB" id="A0A1I7IWM6"/>
<dbReference type="EMBL" id="FPBK01000023">
    <property type="protein sequence ID" value="SFU77309.1"/>
    <property type="molecule type" value="Genomic_DNA"/>
</dbReference>
<dbReference type="Proteomes" id="UP000199138">
    <property type="component" value="Unassembled WGS sequence"/>
</dbReference>
<dbReference type="STRING" id="1224947.SAMN05216480_12341"/>
<keyword evidence="3" id="KW-1185">Reference proteome</keyword>
<accession>A0A1I7IWM6</accession>
<dbReference type="SUPFAM" id="SSF52402">
    <property type="entry name" value="Adenine nucleotide alpha hydrolases-like"/>
    <property type="match status" value="1"/>
</dbReference>
<sequence length="264" mass="30550">MNLNLHNYDLIIINSSAGKDSLVAKYEVHRVATEQNYDIDKIIVSHQDLGAMEWKGTKELVATQSSYFGFNTVYSKRRNKAGYEETLLEYAERRGKWASNNQRWCTSDYKRAPGARIVTALTKDLGECKVLYVFGFRAEESPSRAKKLEFKLNSMLTTKKRTVYDWLPVHNWSTEKVWHIIKSNNLPYHFAYDLGMPRLSCCFCIFSPFNALVIAGIHNPELLDQYIEVEEKINHTFKADCSLASVKEAIQKGYKPKVVENWRM</sequence>
<dbReference type="InterPro" id="IPR050128">
    <property type="entry name" value="Sulfate_adenylyltrnsfr_sub2"/>
</dbReference>
<dbReference type="GO" id="GO:0016740">
    <property type="term" value="F:transferase activity"/>
    <property type="evidence" value="ECO:0007669"/>
    <property type="project" value="UniProtKB-KW"/>
</dbReference>
<name>A0A1I7IWM6_9FLAO</name>
<dbReference type="Gene3D" id="3.40.50.620">
    <property type="entry name" value="HUPs"/>
    <property type="match status" value="1"/>
</dbReference>
<proteinExistence type="predicted"/>
<protein>
    <submittedName>
        <fullName evidence="2">3'-phosphoadenosine 5'-phosphosulfate sulfotransferase (PAPS reductase)/FAD synthetase</fullName>
    </submittedName>
</protein>
<evidence type="ECO:0000313" key="3">
    <source>
        <dbReference type="Proteomes" id="UP000199138"/>
    </source>
</evidence>
<evidence type="ECO:0000313" key="2">
    <source>
        <dbReference type="EMBL" id="SFU77309.1"/>
    </source>
</evidence>
<dbReference type="OrthoDB" id="9772814at2"/>
<evidence type="ECO:0000259" key="1">
    <source>
        <dbReference type="Pfam" id="PF01507"/>
    </source>
</evidence>
<organism evidence="2 3">
    <name type="scientific">Pustulibacterium marinum</name>
    <dbReference type="NCBI Taxonomy" id="1224947"/>
    <lineage>
        <taxon>Bacteria</taxon>
        <taxon>Pseudomonadati</taxon>
        <taxon>Bacteroidota</taxon>
        <taxon>Flavobacteriia</taxon>
        <taxon>Flavobacteriales</taxon>
        <taxon>Flavobacteriaceae</taxon>
        <taxon>Pustulibacterium</taxon>
    </lineage>
</organism>
<keyword evidence="2" id="KW-0808">Transferase</keyword>
<dbReference type="PANTHER" id="PTHR43196">
    <property type="entry name" value="SULFATE ADENYLYLTRANSFERASE SUBUNIT 2"/>
    <property type="match status" value="1"/>
</dbReference>
<feature type="domain" description="Phosphoadenosine phosphosulphate reductase" evidence="1">
    <location>
        <begin position="90"/>
        <end position="204"/>
    </location>
</feature>
<dbReference type="InterPro" id="IPR002500">
    <property type="entry name" value="PAPS_reduct_dom"/>
</dbReference>
<dbReference type="RefSeq" id="WP_093026581.1">
    <property type="nucleotide sequence ID" value="NZ_FPBK01000023.1"/>
</dbReference>
<dbReference type="InterPro" id="IPR014729">
    <property type="entry name" value="Rossmann-like_a/b/a_fold"/>
</dbReference>
<gene>
    <name evidence="2" type="ORF">SAMN05216480_12341</name>
</gene>